<dbReference type="Proteomes" id="UP001146469">
    <property type="component" value="Unassembled WGS sequence"/>
</dbReference>
<name>A0A9X3RGX9_9CORY</name>
<evidence type="ECO:0000313" key="5">
    <source>
        <dbReference type="Proteomes" id="UP001146469"/>
    </source>
</evidence>
<keyword evidence="5" id="KW-1185">Reference proteome</keyword>
<dbReference type="Gene3D" id="1.10.10.10">
    <property type="entry name" value="Winged helix-like DNA-binding domain superfamily/Winged helix DNA-binding domain"/>
    <property type="match status" value="1"/>
</dbReference>
<keyword evidence="4" id="KW-0449">Lipoprotein</keyword>
<dbReference type="EMBL" id="JAKMUT010000008">
    <property type="protein sequence ID" value="MCZ9290301.1"/>
    <property type="molecule type" value="Genomic_DNA"/>
</dbReference>
<feature type="compositionally biased region" description="Low complexity" evidence="1">
    <location>
        <begin position="62"/>
        <end position="96"/>
    </location>
</feature>
<sequence>MPSPDSTPQRDSHADSQKDALQDPINGRLALIFIGAIVLVGILVAAIWYVANNKDYGRGINPQPAAASAHQHPASTSTTPPATEPANAPAKASNAPQSELNQYSTSESEATGSTAMESTENTAIAQPTDAPKTQRQANDAAMTALKFNLSEKGLRENLQLQGYSDDQITTAIEKLAPDWNQQALNCARKLNETGSPLPEEELLEMLKTNSGFTEEQAQYAIDHL</sequence>
<dbReference type="Pfam" id="PF07553">
    <property type="entry name" value="Lipoprotein_Ltp"/>
    <property type="match status" value="1"/>
</dbReference>
<reference evidence="4" key="1">
    <citation type="submission" date="2022-02" db="EMBL/GenBank/DDBJ databases">
        <title>Corynebacterium sp. from urogenital microbiome.</title>
        <authorList>
            <person name="Cappelli E.A."/>
            <person name="Ribeiro T.G."/>
            <person name="Peixe L."/>
        </authorList>
    </citation>
    <scope>NUCLEOTIDE SEQUENCE</scope>
    <source>
        <strain evidence="4">C8Ua_174</strain>
    </source>
</reference>
<keyword evidence="2" id="KW-0812">Transmembrane</keyword>
<feature type="compositionally biased region" description="Low complexity" evidence="1">
    <location>
        <begin position="104"/>
        <end position="120"/>
    </location>
</feature>
<feature type="compositionally biased region" description="Polar residues" evidence="1">
    <location>
        <begin position="121"/>
        <end position="137"/>
    </location>
</feature>
<proteinExistence type="predicted"/>
<comment type="caution">
    <text evidence="4">The sequence shown here is derived from an EMBL/GenBank/DDBJ whole genome shotgun (WGS) entry which is preliminary data.</text>
</comment>
<keyword evidence="2" id="KW-0472">Membrane</keyword>
<gene>
    <name evidence="4" type="ORF">L8V00_08815</name>
</gene>
<protein>
    <submittedName>
        <fullName evidence="4">Ltp family lipoprotein</fullName>
    </submittedName>
</protein>
<dbReference type="RefSeq" id="WP_269944788.1">
    <property type="nucleotide sequence ID" value="NZ_JAKMUT010000008.1"/>
</dbReference>
<dbReference type="InterPro" id="IPR011434">
    <property type="entry name" value="Ltp-like_HTH"/>
</dbReference>
<dbReference type="AlphaFoldDB" id="A0A9X3RGX9"/>
<evidence type="ECO:0000313" key="4">
    <source>
        <dbReference type="EMBL" id="MCZ9290301.1"/>
    </source>
</evidence>
<feature type="domain" description="Putative host cell surface-exposed lipoprotein Ltp-like HTH region" evidence="3">
    <location>
        <begin position="178"/>
        <end position="224"/>
    </location>
</feature>
<feature type="region of interest" description="Disordered" evidence="1">
    <location>
        <begin position="62"/>
        <end position="137"/>
    </location>
</feature>
<feature type="transmembrane region" description="Helical" evidence="2">
    <location>
        <begin position="29"/>
        <end position="51"/>
    </location>
</feature>
<evidence type="ECO:0000256" key="1">
    <source>
        <dbReference type="SAM" id="MobiDB-lite"/>
    </source>
</evidence>
<evidence type="ECO:0000259" key="3">
    <source>
        <dbReference type="Pfam" id="PF07553"/>
    </source>
</evidence>
<keyword evidence="2" id="KW-1133">Transmembrane helix</keyword>
<evidence type="ECO:0000256" key="2">
    <source>
        <dbReference type="SAM" id="Phobius"/>
    </source>
</evidence>
<organism evidence="4 5">
    <name type="scientific">Corynebacterium evansiae</name>
    <dbReference type="NCBI Taxonomy" id="2913499"/>
    <lineage>
        <taxon>Bacteria</taxon>
        <taxon>Bacillati</taxon>
        <taxon>Actinomycetota</taxon>
        <taxon>Actinomycetes</taxon>
        <taxon>Mycobacteriales</taxon>
        <taxon>Corynebacteriaceae</taxon>
        <taxon>Corynebacterium</taxon>
    </lineage>
</organism>
<dbReference type="InterPro" id="IPR036388">
    <property type="entry name" value="WH-like_DNA-bd_sf"/>
</dbReference>
<accession>A0A9X3RGX9</accession>